<dbReference type="GO" id="GO:0019239">
    <property type="term" value="F:deaminase activity"/>
    <property type="evidence" value="ECO:0007669"/>
    <property type="project" value="InterPro"/>
</dbReference>
<dbReference type="InterPro" id="IPR032466">
    <property type="entry name" value="Metal_Hydrolase"/>
</dbReference>
<dbReference type="KEGG" id="mbn:Mboo_1381"/>
<accession>A7I838</accession>
<organism evidence="3 4">
    <name type="scientific">Methanoregula boonei (strain DSM 21154 / JCM 14090 / 6A8)</name>
    <dbReference type="NCBI Taxonomy" id="456442"/>
    <lineage>
        <taxon>Archaea</taxon>
        <taxon>Methanobacteriati</taxon>
        <taxon>Methanobacteriota</taxon>
        <taxon>Stenosarchaea group</taxon>
        <taxon>Methanomicrobia</taxon>
        <taxon>Methanomicrobiales</taxon>
        <taxon>Methanoregulaceae</taxon>
        <taxon>Methanoregula</taxon>
    </lineage>
</organism>
<evidence type="ECO:0000259" key="2">
    <source>
        <dbReference type="Pfam" id="PF01979"/>
    </source>
</evidence>
<evidence type="ECO:0000313" key="4">
    <source>
        <dbReference type="Proteomes" id="UP000002408"/>
    </source>
</evidence>
<dbReference type="Pfam" id="PF01979">
    <property type="entry name" value="Amidohydro_1"/>
    <property type="match status" value="1"/>
</dbReference>
<dbReference type="InterPro" id="IPR006680">
    <property type="entry name" value="Amidohydro-rel"/>
</dbReference>
<dbReference type="AlphaFoldDB" id="A7I838"/>
<evidence type="ECO:0000313" key="3">
    <source>
        <dbReference type="EMBL" id="ABS55899.1"/>
    </source>
</evidence>
<dbReference type="GeneID" id="5412031"/>
<keyword evidence="4" id="KW-1185">Reference proteome</keyword>
<gene>
    <name evidence="3" type="ordered locus">Mboo_1381</name>
</gene>
<dbReference type="PANTHER" id="PTHR43794:SF5">
    <property type="entry name" value="CHLOROHYDROLASE FAMILY PROTEIN"/>
    <property type="match status" value="1"/>
</dbReference>
<dbReference type="Proteomes" id="UP000002408">
    <property type="component" value="Chromosome"/>
</dbReference>
<dbReference type="InterPro" id="IPR011059">
    <property type="entry name" value="Metal-dep_hydrolase_composite"/>
</dbReference>
<dbReference type="RefSeq" id="WP_012106932.1">
    <property type="nucleotide sequence ID" value="NC_009712.1"/>
</dbReference>
<evidence type="ECO:0000259" key="1">
    <source>
        <dbReference type="Pfam" id="PF00962"/>
    </source>
</evidence>
<dbReference type="SUPFAM" id="SSF51338">
    <property type="entry name" value="Composite domain of metallo-dependent hydrolases"/>
    <property type="match status" value="1"/>
</dbReference>
<dbReference type="PANTHER" id="PTHR43794">
    <property type="entry name" value="AMINOHYDROLASE SSNA-RELATED"/>
    <property type="match status" value="1"/>
</dbReference>
<protein>
    <submittedName>
        <fullName evidence="3">Amidohydrolase</fullName>
    </submittedName>
</protein>
<dbReference type="Gene3D" id="2.30.40.10">
    <property type="entry name" value="Urease, subunit C, domain 1"/>
    <property type="match status" value="1"/>
</dbReference>
<name>A7I838_METB6</name>
<dbReference type="HOGENOM" id="CLU_012358_1_0_2"/>
<sequence>MQAGQVLSGQAIVGEELALRPVDIVIEGDRITAIEENPRAPPVWICPAFFNAHTHLGDTIAMDCGSTGDLVSLVTPPDGLKHRLLAAATKKDLTAGMRASVTGMIRSGTLGCADFREGGREGVLALRDAVAGLTFRPVIFGRGGGEDLADGLGVSSTRDVPGVEEMIRHARNAGKKIAFHAGERDRGDIDAALSFEPDLLIHMTHATKRQLRACAEQEIPIVVCPRSNWVLGVTSSARHPPVRTMIELGCTLLLGTDNVMFIPPDMFSEMAFLSTIYHLDPRVILRSAVAGSELTRTPFFIRKGARAAFFTFDPAQSALVCSRDPVASLVKRAQTGMRGNNVFNLKTQ</sequence>
<dbReference type="InterPro" id="IPR001365">
    <property type="entry name" value="A_deaminase_dom"/>
</dbReference>
<reference evidence="4" key="1">
    <citation type="journal article" date="2015" name="Microbiology">
        <title>Genome of Methanoregula boonei 6A8 reveals adaptations to oligotrophic peatland environments.</title>
        <authorList>
            <person name="Braeuer S."/>
            <person name="Cadillo-Quiroz H."/>
            <person name="Kyrpides N."/>
            <person name="Woyke T."/>
            <person name="Goodwin L."/>
            <person name="Detter C."/>
            <person name="Podell S."/>
            <person name="Yavitt J.B."/>
            <person name="Zinder S.H."/>
        </authorList>
    </citation>
    <scope>NUCLEOTIDE SEQUENCE [LARGE SCALE GENOMIC DNA]</scope>
    <source>
        <strain evidence="4">DSM 21154 / JCM 14090 / 6A8</strain>
    </source>
</reference>
<dbReference type="STRING" id="456442.Mboo_1381"/>
<feature type="domain" description="Amidohydrolase-related" evidence="2">
    <location>
        <begin position="45"/>
        <end position="142"/>
    </location>
</feature>
<dbReference type="OrthoDB" id="42910at2157"/>
<dbReference type="Gene3D" id="3.20.20.140">
    <property type="entry name" value="Metal-dependent hydrolases"/>
    <property type="match status" value="2"/>
</dbReference>
<dbReference type="eggNOG" id="arCOG00692">
    <property type="taxonomic scope" value="Archaea"/>
</dbReference>
<dbReference type="InterPro" id="IPR050287">
    <property type="entry name" value="MTA/SAH_deaminase"/>
</dbReference>
<dbReference type="SUPFAM" id="SSF51556">
    <property type="entry name" value="Metallo-dependent hydrolases"/>
    <property type="match status" value="1"/>
</dbReference>
<dbReference type="EMBL" id="CP000780">
    <property type="protein sequence ID" value="ABS55899.1"/>
    <property type="molecule type" value="Genomic_DNA"/>
</dbReference>
<proteinExistence type="predicted"/>
<keyword evidence="3" id="KW-0378">Hydrolase</keyword>
<dbReference type="Pfam" id="PF00962">
    <property type="entry name" value="A_deaminase"/>
    <property type="match status" value="1"/>
</dbReference>
<feature type="domain" description="Adenosine deaminase" evidence="1">
    <location>
        <begin position="168"/>
        <end position="290"/>
    </location>
</feature>